<accession>A0A4S8IZV1</accession>
<dbReference type="AlphaFoldDB" id="A0A4S8IZV1"/>
<keyword evidence="5" id="KW-0822">Tryptophan biosynthesis</keyword>
<evidence type="ECO:0000256" key="8">
    <source>
        <dbReference type="ARBA" id="ARBA00049047"/>
    </source>
</evidence>
<dbReference type="Proteomes" id="UP000317650">
    <property type="component" value="Chromosome 10"/>
</dbReference>
<keyword evidence="11" id="KW-1185">Reference proteome</keyword>
<comment type="similarity">
    <text evidence="9">Belongs to the TrpA family.</text>
</comment>
<proteinExistence type="inferred from homology"/>
<evidence type="ECO:0000256" key="9">
    <source>
        <dbReference type="RuleBase" id="RU003662"/>
    </source>
</evidence>
<evidence type="ECO:0000256" key="3">
    <source>
        <dbReference type="ARBA" id="ARBA00012043"/>
    </source>
</evidence>
<comment type="caution">
    <text evidence="10">The sequence shown here is derived from an EMBL/GenBank/DDBJ whole genome shotgun (WGS) entry which is preliminary data.</text>
</comment>
<dbReference type="EC" id="4.2.1.20" evidence="3"/>
<comment type="pathway">
    <text evidence="1">Amino-acid biosynthesis; L-tryptophan biosynthesis; L-tryptophan from chorismate: step 5/5.</text>
</comment>
<gene>
    <name evidence="10" type="ORF">C4D60_Mb10t19980</name>
</gene>
<evidence type="ECO:0000256" key="4">
    <source>
        <dbReference type="ARBA" id="ARBA00022605"/>
    </source>
</evidence>
<dbReference type="SUPFAM" id="SSF51366">
    <property type="entry name" value="Ribulose-phoshate binding barrel"/>
    <property type="match status" value="1"/>
</dbReference>
<dbReference type="GO" id="GO:0005829">
    <property type="term" value="C:cytosol"/>
    <property type="evidence" value="ECO:0007669"/>
    <property type="project" value="TreeGrafter"/>
</dbReference>
<dbReference type="GO" id="GO:0009507">
    <property type="term" value="C:chloroplast"/>
    <property type="evidence" value="ECO:0007669"/>
    <property type="project" value="TreeGrafter"/>
</dbReference>
<protein>
    <recommendedName>
        <fullName evidence="3">tryptophan synthase</fullName>
        <ecNumber evidence="3">4.2.1.20</ecNumber>
    </recommendedName>
</protein>
<evidence type="ECO:0000313" key="11">
    <source>
        <dbReference type="Proteomes" id="UP000317650"/>
    </source>
</evidence>
<evidence type="ECO:0000256" key="2">
    <source>
        <dbReference type="ARBA" id="ARBA00011270"/>
    </source>
</evidence>
<keyword evidence="7" id="KW-0456">Lyase</keyword>
<dbReference type="UniPathway" id="UPA00035">
    <property type="reaction ID" value="UER00044"/>
</dbReference>
<evidence type="ECO:0000256" key="7">
    <source>
        <dbReference type="ARBA" id="ARBA00023239"/>
    </source>
</evidence>
<dbReference type="InterPro" id="IPR002028">
    <property type="entry name" value="Trp_synthase_suA"/>
</dbReference>
<dbReference type="PANTHER" id="PTHR43406:SF1">
    <property type="entry name" value="TRYPTOPHAN SYNTHASE ALPHA CHAIN, CHLOROPLASTIC"/>
    <property type="match status" value="1"/>
</dbReference>
<dbReference type="InterPro" id="IPR011060">
    <property type="entry name" value="RibuloseP-bd_barrel"/>
</dbReference>
<dbReference type="InterPro" id="IPR013785">
    <property type="entry name" value="Aldolase_TIM"/>
</dbReference>
<dbReference type="CDD" id="cd04724">
    <property type="entry name" value="Tryptophan_synthase_alpha"/>
    <property type="match status" value="1"/>
</dbReference>
<dbReference type="Gene3D" id="3.20.20.70">
    <property type="entry name" value="Aldolase class I"/>
    <property type="match status" value="1"/>
</dbReference>
<evidence type="ECO:0000256" key="1">
    <source>
        <dbReference type="ARBA" id="ARBA00004733"/>
    </source>
</evidence>
<keyword evidence="6" id="KW-0057">Aromatic amino acid biosynthesis</keyword>
<comment type="subunit">
    <text evidence="2">Tetramer of two alpha and two beta chains.</text>
</comment>
<name>A0A4S8IZV1_MUSBA</name>
<keyword evidence="4" id="KW-0028">Amino-acid biosynthesis</keyword>
<evidence type="ECO:0000313" key="10">
    <source>
        <dbReference type="EMBL" id="THU53964.1"/>
    </source>
</evidence>
<dbReference type="STRING" id="52838.A0A4S8IZV1"/>
<evidence type="ECO:0000256" key="6">
    <source>
        <dbReference type="ARBA" id="ARBA00023141"/>
    </source>
</evidence>
<dbReference type="GO" id="GO:0004834">
    <property type="term" value="F:tryptophan synthase activity"/>
    <property type="evidence" value="ECO:0007669"/>
    <property type="project" value="UniProtKB-EC"/>
</dbReference>
<organism evidence="10 11">
    <name type="scientific">Musa balbisiana</name>
    <name type="common">Banana</name>
    <dbReference type="NCBI Taxonomy" id="52838"/>
    <lineage>
        <taxon>Eukaryota</taxon>
        <taxon>Viridiplantae</taxon>
        <taxon>Streptophyta</taxon>
        <taxon>Embryophyta</taxon>
        <taxon>Tracheophyta</taxon>
        <taxon>Spermatophyta</taxon>
        <taxon>Magnoliopsida</taxon>
        <taxon>Liliopsida</taxon>
        <taxon>Zingiberales</taxon>
        <taxon>Musaceae</taxon>
        <taxon>Musa</taxon>
    </lineage>
</organism>
<evidence type="ECO:0000256" key="5">
    <source>
        <dbReference type="ARBA" id="ARBA00022822"/>
    </source>
</evidence>
<comment type="catalytic activity">
    <reaction evidence="8">
        <text>(1S,2R)-1-C-(indol-3-yl)glycerol 3-phosphate + L-serine = D-glyceraldehyde 3-phosphate + L-tryptophan + H2O</text>
        <dbReference type="Rhea" id="RHEA:10532"/>
        <dbReference type="ChEBI" id="CHEBI:15377"/>
        <dbReference type="ChEBI" id="CHEBI:33384"/>
        <dbReference type="ChEBI" id="CHEBI:57912"/>
        <dbReference type="ChEBI" id="CHEBI:58866"/>
        <dbReference type="ChEBI" id="CHEBI:59776"/>
        <dbReference type="EC" id="4.2.1.20"/>
    </reaction>
</comment>
<dbReference type="HAMAP" id="MF_00131">
    <property type="entry name" value="Trp_synth_alpha"/>
    <property type="match status" value="1"/>
</dbReference>
<dbReference type="EMBL" id="PYDT01000008">
    <property type="protein sequence ID" value="THU53964.1"/>
    <property type="molecule type" value="Genomic_DNA"/>
</dbReference>
<dbReference type="NCBIfam" id="TIGR00262">
    <property type="entry name" value="trpA"/>
    <property type="match status" value="1"/>
</dbReference>
<sequence length="369" mass="40043">MASGTVAVAPNSCCFRVSSAKPRFHSLLMNHPPKSCLRMRAQGLGISETFSDLRRQGRVAFIPYITAGDPDLSTTAKALKLLDCCGADIIELGLPYNNPILDGPVIQASNKRALASKTNMEAVISMLKEVVPHISCPIVMFSYYNLILARKSEWFLSALEDAGVKGLIVPDLPFEESADLKREAAKKNVDMVLLTTPTTTKKKMKAISDASEGFIYLVSSAGVTGVRDTVNRQVQFLLKEIKEKTAKPVAVGFGISKPEHVKQVSNTIDLLLSSLVSEINTSKMLLQLSLWGADGVIVGSAIVKLLGEANSTEEGLKHVESFVASLTAALPRGDQGLGEQHAASFILQQRRYLWQVPRSASSSSLRRHH</sequence>
<dbReference type="PANTHER" id="PTHR43406">
    <property type="entry name" value="TRYPTOPHAN SYNTHASE, ALPHA CHAIN"/>
    <property type="match status" value="1"/>
</dbReference>
<reference evidence="10 11" key="1">
    <citation type="journal article" date="2019" name="Nat. Plants">
        <title>Genome sequencing of Musa balbisiana reveals subgenome evolution and function divergence in polyploid bananas.</title>
        <authorList>
            <person name="Yao X."/>
        </authorList>
    </citation>
    <scope>NUCLEOTIDE SEQUENCE [LARGE SCALE GENOMIC DNA]</scope>
    <source>
        <strain evidence="11">cv. DH-PKW</strain>
        <tissue evidence="10">Leaves</tissue>
    </source>
</reference>
<dbReference type="Pfam" id="PF00290">
    <property type="entry name" value="Trp_syntA"/>
    <property type="match status" value="1"/>
</dbReference>